<dbReference type="InterPro" id="IPR046059">
    <property type="entry name" value="DUF6017"/>
</dbReference>
<evidence type="ECO:0000313" key="2">
    <source>
        <dbReference type="EMBL" id="SQB10300.1"/>
    </source>
</evidence>
<proteinExistence type="predicted"/>
<evidence type="ECO:0000313" key="3">
    <source>
        <dbReference type="Proteomes" id="UP000251853"/>
    </source>
</evidence>
<sequence length="361" mass="40757">MRDYTTGNPIVDASAEINITGNITPQTWYKTIIKETGKPHLTAIVILADIVYWYRPTELRDESTGQIIAIRKKFKADLLQRSYQQIAEQFGLSKKEATNAIIFLEKLGVIKRVFRTINMNGLVVNNVLYIELIVEKLKELTYPHCFDTRVPSTGDRGEDMADEKRDEQCFILKNSEITGFQQGGVPQKRDRVSLEKEGPATLEKGRCHFSESTALSSNRQTNTDITTETSTIDYTNPIQSHQNTQQVFKAKIGYDAICIDRPYDVDRLDEIVGIAVDVLTSTKDTVRINQEEKPAAIVKSVFWKLDMFCIQFVLNSLSETKTKIRNMRAALLTVLYNSAFTSSNVVMNQAAVNGDIYSGCL</sequence>
<accession>A0A2X2W9E1</accession>
<gene>
    <name evidence="2" type="ORF">NCTC11224_01616</name>
</gene>
<feature type="domain" description="DUF6017" evidence="1">
    <location>
        <begin position="243"/>
        <end position="359"/>
    </location>
</feature>
<evidence type="ECO:0000259" key="1">
    <source>
        <dbReference type="Pfam" id="PF19481"/>
    </source>
</evidence>
<dbReference type="AlphaFoldDB" id="A0A2X2W9E1"/>
<protein>
    <recommendedName>
        <fullName evidence="1">DUF6017 domain-containing protein</fullName>
    </recommendedName>
</protein>
<dbReference type="RefSeq" id="WP_112481689.1">
    <property type="nucleotide sequence ID" value="NZ_JAIWZC010000001.1"/>
</dbReference>
<organism evidence="2 3">
    <name type="scientific">Enterocloster clostridioformis</name>
    <dbReference type="NCBI Taxonomy" id="1531"/>
    <lineage>
        <taxon>Bacteria</taxon>
        <taxon>Bacillati</taxon>
        <taxon>Bacillota</taxon>
        <taxon>Clostridia</taxon>
        <taxon>Lachnospirales</taxon>
        <taxon>Lachnospiraceae</taxon>
        <taxon>Enterocloster</taxon>
    </lineage>
</organism>
<dbReference type="Proteomes" id="UP000251853">
    <property type="component" value="Unassembled WGS sequence"/>
</dbReference>
<keyword evidence="3" id="KW-1185">Reference proteome</keyword>
<name>A0A2X2W9E1_9FIRM</name>
<reference evidence="2 3" key="1">
    <citation type="submission" date="2018-06" db="EMBL/GenBank/DDBJ databases">
        <authorList>
            <consortium name="Pathogen Informatics"/>
            <person name="Doyle S."/>
        </authorList>
    </citation>
    <scope>NUCLEOTIDE SEQUENCE [LARGE SCALE GENOMIC DNA]</scope>
    <source>
        <strain evidence="2 3">NCTC11224</strain>
    </source>
</reference>
<dbReference type="Pfam" id="PF19481">
    <property type="entry name" value="DUF6017"/>
    <property type="match status" value="1"/>
</dbReference>
<dbReference type="EMBL" id="UAVW01000003">
    <property type="protein sequence ID" value="SQB10300.1"/>
    <property type="molecule type" value="Genomic_DNA"/>
</dbReference>